<organism evidence="2 3">
    <name type="scientific">Providencia rettgeri</name>
    <dbReference type="NCBI Taxonomy" id="587"/>
    <lineage>
        <taxon>Bacteria</taxon>
        <taxon>Pseudomonadati</taxon>
        <taxon>Pseudomonadota</taxon>
        <taxon>Gammaproteobacteria</taxon>
        <taxon>Enterobacterales</taxon>
        <taxon>Morganellaceae</taxon>
        <taxon>Providencia</taxon>
    </lineage>
</organism>
<feature type="domain" description="Phage tail fibre protein N-terminal" evidence="1">
    <location>
        <begin position="3"/>
        <end position="158"/>
    </location>
</feature>
<sequence length="688" mass="74694">MASVITVAFENWKAQEAASGKAVLLDEFVFANVPNLDPTQPIDRNEKLPPANQIVHRQAVNKAGLASENAVAYSVTMGADVGNFDFNWIGLLNKASGTVAMITHAPTQKKLKNQNGQQGNVLTRSFILEFQGAAEETQIKTSAETWQIDFTARLSGIDEMQRLINVDSYGAAAFFNDGFEVTRSGEQYTVKKGLGYVGGLRGELAQNQILNGLRNTKVYVDFSYQGNIVSQWNTVVKITSAATLNNYVDAAGFTHQVFAIASIDASGNVKDLRPMGGLSSQEIAALETRFKLDLSKKIDKANITHVKGNSTELVVSQQLLTTEVGKLQPSGNYLNVGDGGWMKDIGVSLNNTAKLSNYRINSIGYAYASISTDTFKSTNNLIFNLFGYLNNKYGAQIAVIPNTSGDIGFRVISNDVVGDWMELAKKSYVDNALSNLVTSTTFKAELDKKLNTNDVTQTSGTSTTQVPSQNAVSIWMNDRYTKSQVDSLLNNKMNTGAGGWMANRGVALTSSSKLADYRLNSIGYAWNTVSSDLFLGANNLFLNLFGFTDSTYGAQLAVIPSVGNERIGFRVIQSNNVGGWIEFATKNYVDNITLGKGQKYHSEKTEKVAGTNYTNTTAAAIYVCASILQRDTGGQANISAYVDSALIQTQSCYAKDTWATVSFIVPPGSSYRIEKGANVNIEAWSELR</sequence>
<dbReference type="Pfam" id="PF12571">
    <property type="entry name" value="Phage_tail_fib"/>
    <property type="match status" value="1"/>
</dbReference>
<protein>
    <submittedName>
        <fullName evidence="2">Phage tail protein</fullName>
    </submittedName>
</protein>
<reference evidence="2" key="1">
    <citation type="submission" date="2021-07" db="EMBL/GenBank/DDBJ databases">
        <authorList>
            <person name="Stanton E."/>
        </authorList>
    </citation>
    <scope>NUCLEOTIDE SEQUENCE</scope>
    <source>
        <strain evidence="2">2021EL-01139</strain>
    </source>
</reference>
<dbReference type="EMBL" id="JAHWLI010000020">
    <property type="protein sequence ID" value="MBW3116459.1"/>
    <property type="molecule type" value="Genomic_DNA"/>
</dbReference>
<evidence type="ECO:0000313" key="3">
    <source>
        <dbReference type="Proteomes" id="UP001155882"/>
    </source>
</evidence>
<comment type="caution">
    <text evidence="2">The sequence shown here is derived from an EMBL/GenBank/DDBJ whole genome shotgun (WGS) entry which is preliminary data.</text>
</comment>
<proteinExistence type="predicted"/>
<accession>A0AAE3CX37</accession>
<evidence type="ECO:0000259" key="1">
    <source>
        <dbReference type="Pfam" id="PF12571"/>
    </source>
</evidence>
<name>A0AAE3CX37_PRORE</name>
<dbReference type="Proteomes" id="UP001155882">
    <property type="component" value="Unassembled WGS sequence"/>
</dbReference>
<dbReference type="RefSeq" id="WP_219197678.1">
    <property type="nucleotide sequence ID" value="NZ_JAHWLI010000020.1"/>
</dbReference>
<dbReference type="AlphaFoldDB" id="A0AAE3CX37"/>
<gene>
    <name evidence="2" type="ORF">KYI77_08320</name>
</gene>
<evidence type="ECO:0000313" key="2">
    <source>
        <dbReference type="EMBL" id="MBW3116459.1"/>
    </source>
</evidence>
<dbReference type="InterPro" id="IPR022225">
    <property type="entry name" value="Phage_tail_fibre_N"/>
</dbReference>